<dbReference type="GO" id="GO:0005524">
    <property type="term" value="F:ATP binding"/>
    <property type="evidence" value="ECO:0007669"/>
    <property type="project" value="UniProtKB-KW"/>
</dbReference>
<evidence type="ECO:0000256" key="2">
    <source>
        <dbReference type="ARBA" id="ARBA00022840"/>
    </source>
</evidence>
<dbReference type="InterPro" id="IPR027417">
    <property type="entry name" value="P-loop_NTPase"/>
</dbReference>
<evidence type="ECO:0000259" key="8">
    <source>
        <dbReference type="PROSITE" id="PS50045"/>
    </source>
</evidence>
<dbReference type="InterPro" id="IPR025662">
    <property type="entry name" value="Sigma_54_int_dom_ATP-bd_1"/>
</dbReference>
<evidence type="ECO:0000256" key="6">
    <source>
        <dbReference type="ARBA" id="ARBA00023159"/>
    </source>
</evidence>
<sequence>MSARPVSFATLKTYTTRRDTTWSGLEDTERAVVPLVSAGGQCPETDFVAGVSAGFHAVRNLIERAAGTDASLLFLGETGVGKEVFAKMAHQLSLRRDAPFVALNCAAIPEGLIEAELFGVAKGAFTGAVANRLGRFELANGGTLFLDEISMLSPLAQSKVLRAVQEGEFERVGDTKTIHVNVRLIAASNIDLEAAMAAGAFRPDLYFRLSTLPIRVPPLRERREDIPRLMEHFRAKYARRHRRAVQGFTARSINALLMHDYPGNVRELERMVERAVLLADEAGAIDLGHIFIGSDRLHVKSGLALNEKGHLVGADAQQEETLSIEQLAGLMRQKGETLASIERVIVQAAVEATGGNVAQAARDLGLTRRQLAFKLEKMHRPD</sequence>
<evidence type="ECO:0000256" key="7">
    <source>
        <dbReference type="ARBA" id="ARBA00023163"/>
    </source>
</evidence>
<evidence type="ECO:0000313" key="10">
    <source>
        <dbReference type="Proteomes" id="UP000519023"/>
    </source>
</evidence>
<feature type="domain" description="Sigma-54 factor interaction" evidence="8">
    <location>
        <begin position="48"/>
        <end position="277"/>
    </location>
</feature>
<evidence type="ECO:0000256" key="1">
    <source>
        <dbReference type="ARBA" id="ARBA00022741"/>
    </source>
</evidence>
<keyword evidence="10" id="KW-1185">Reference proteome</keyword>
<dbReference type="Gene3D" id="3.40.50.300">
    <property type="entry name" value="P-loop containing nucleotide triphosphate hydrolases"/>
    <property type="match status" value="1"/>
</dbReference>
<dbReference type="InterPro" id="IPR058031">
    <property type="entry name" value="AAA_lid_NorR"/>
</dbReference>
<keyword evidence="7" id="KW-0804">Transcription</keyword>
<dbReference type="AlphaFoldDB" id="A0A7X9X063"/>
<dbReference type="InterPro" id="IPR003593">
    <property type="entry name" value="AAA+_ATPase"/>
</dbReference>
<dbReference type="SMART" id="SM00382">
    <property type="entry name" value="AAA"/>
    <property type="match status" value="1"/>
</dbReference>
<dbReference type="PROSITE" id="PS00676">
    <property type="entry name" value="SIGMA54_INTERACT_2"/>
    <property type="match status" value="1"/>
</dbReference>
<dbReference type="SUPFAM" id="SSF46689">
    <property type="entry name" value="Homeodomain-like"/>
    <property type="match status" value="1"/>
</dbReference>
<keyword evidence="2" id="KW-0067">ATP-binding</keyword>
<dbReference type="InterPro" id="IPR025943">
    <property type="entry name" value="Sigma_54_int_dom_ATP-bd_2"/>
</dbReference>
<accession>A0A7X9X063</accession>
<evidence type="ECO:0000256" key="5">
    <source>
        <dbReference type="ARBA" id="ARBA00023125"/>
    </source>
</evidence>
<dbReference type="Pfam" id="PF25601">
    <property type="entry name" value="AAA_lid_14"/>
    <property type="match status" value="1"/>
</dbReference>
<dbReference type="Pfam" id="PF00158">
    <property type="entry name" value="Sigma54_activat"/>
    <property type="match status" value="1"/>
</dbReference>
<keyword evidence="4" id="KW-0805">Transcription regulation</keyword>
<dbReference type="CDD" id="cd00009">
    <property type="entry name" value="AAA"/>
    <property type="match status" value="1"/>
</dbReference>
<dbReference type="GO" id="GO:0006355">
    <property type="term" value="P:regulation of DNA-templated transcription"/>
    <property type="evidence" value="ECO:0007669"/>
    <property type="project" value="InterPro"/>
</dbReference>
<dbReference type="PRINTS" id="PR01590">
    <property type="entry name" value="HTHFIS"/>
</dbReference>
<dbReference type="PANTHER" id="PTHR32071">
    <property type="entry name" value="TRANSCRIPTIONAL REGULATORY PROTEIN"/>
    <property type="match status" value="1"/>
</dbReference>
<dbReference type="EMBL" id="JABBFV010000038">
    <property type="protein sequence ID" value="NML13146.1"/>
    <property type="molecule type" value="Genomic_DNA"/>
</dbReference>
<keyword evidence="1" id="KW-0547">Nucleotide-binding</keyword>
<dbReference type="GO" id="GO:0000160">
    <property type="term" value="P:phosphorelay signal transduction system"/>
    <property type="evidence" value="ECO:0007669"/>
    <property type="project" value="UniProtKB-KW"/>
</dbReference>
<evidence type="ECO:0000256" key="4">
    <source>
        <dbReference type="ARBA" id="ARBA00023015"/>
    </source>
</evidence>
<dbReference type="Proteomes" id="UP000519023">
    <property type="component" value="Unassembled WGS sequence"/>
</dbReference>
<organism evidence="9 10">
    <name type="scientific">Sphingobium psychrophilum</name>
    <dbReference type="NCBI Taxonomy" id="2728834"/>
    <lineage>
        <taxon>Bacteria</taxon>
        <taxon>Pseudomonadati</taxon>
        <taxon>Pseudomonadota</taxon>
        <taxon>Alphaproteobacteria</taxon>
        <taxon>Sphingomonadales</taxon>
        <taxon>Sphingomonadaceae</taxon>
        <taxon>Sphingobium</taxon>
    </lineage>
</organism>
<reference evidence="9 10" key="1">
    <citation type="submission" date="2020-04" db="EMBL/GenBank/DDBJ databases">
        <title>Sphingobium sp. AR-3-1 isolated from Arctic soil.</title>
        <authorList>
            <person name="Dahal R.H."/>
            <person name="Chaudhary D.K."/>
        </authorList>
    </citation>
    <scope>NUCLEOTIDE SEQUENCE [LARGE SCALE GENOMIC DNA]</scope>
    <source>
        <strain evidence="9 10">AR-3-1</strain>
    </source>
</reference>
<evidence type="ECO:0000313" key="9">
    <source>
        <dbReference type="EMBL" id="NML13146.1"/>
    </source>
</evidence>
<gene>
    <name evidence="9" type="ORF">HHL08_23980</name>
</gene>
<dbReference type="GO" id="GO:0043565">
    <property type="term" value="F:sequence-specific DNA binding"/>
    <property type="evidence" value="ECO:0007669"/>
    <property type="project" value="InterPro"/>
</dbReference>
<dbReference type="PANTHER" id="PTHR32071:SF117">
    <property type="entry name" value="PTS-DEPENDENT DIHYDROXYACETONE KINASE OPERON REGULATORY PROTEIN-RELATED"/>
    <property type="match status" value="1"/>
</dbReference>
<dbReference type="Gene3D" id="1.10.10.60">
    <property type="entry name" value="Homeodomain-like"/>
    <property type="match status" value="1"/>
</dbReference>
<dbReference type="RefSeq" id="WP_169575434.1">
    <property type="nucleotide sequence ID" value="NZ_JABBFV010000038.1"/>
</dbReference>
<keyword evidence="3" id="KW-0902">Two-component regulatory system</keyword>
<name>A0A7X9X063_9SPHN</name>
<dbReference type="InterPro" id="IPR002197">
    <property type="entry name" value="HTH_Fis"/>
</dbReference>
<proteinExistence type="predicted"/>
<comment type="caution">
    <text evidence="9">The sequence shown here is derived from an EMBL/GenBank/DDBJ whole genome shotgun (WGS) entry which is preliminary data.</text>
</comment>
<dbReference type="PROSITE" id="PS00675">
    <property type="entry name" value="SIGMA54_INTERACT_1"/>
    <property type="match status" value="1"/>
</dbReference>
<evidence type="ECO:0000256" key="3">
    <source>
        <dbReference type="ARBA" id="ARBA00023012"/>
    </source>
</evidence>
<dbReference type="InterPro" id="IPR009057">
    <property type="entry name" value="Homeodomain-like_sf"/>
</dbReference>
<dbReference type="SUPFAM" id="SSF52540">
    <property type="entry name" value="P-loop containing nucleoside triphosphate hydrolases"/>
    <property type="match status" value="1"/>
</dbReference>
<keyword evidence="6" id="KW-0010">Activator</keyword>
<dbReference type="Pfam" id="PF02954">
    <property type="entry name" value="HTH_8"/>
    <property type="match status" value="1"/>
</dbReference>
<keyword evidence="5" id="KW-0238">DNA-binding</keyword>
<protein>
    <submittedName>
        <fullName evidence="9">Sigma 54-interacting transcriptional regulator</fullName>
    </submittedName>
</protein>
<dbReference type="Gene3D" id="1.10.8.60">
    <property type="match status" value="1"/>
</dbReference>
<dbReference type="FunFam" id="3.40.50.300:FF:000006">
    <property type="entry name" value="DNA-binding transcriptional regulator NtrC"/>
    <property type="match status" value="1"/>
</dbReference>
<dbReference type="PROSITE" id="PS50045">
    <property type="entry name" value="SIGMA54_INTERACT_4"/>
    <property type="match status" value="1"/>
</dbReference>
<dbReference type="InterPro" id="IPR002078">
    <property type="entry name" value="Sigma_54_int"/>
</dbReference>